<proteinExistence type="predicted"/>
<reference evidence="1 2" key="1">
    <citation type="submission" date="2019-03" db="EMBL/GenBank/DDBJ databases">
        <title>First draft genome of Liparis tanakae, snailfish: a comprehensive survey of snailfish specific genes.</title>
        <authorList>
            <person name="Kim W."/>
            <person name="Song I."/>
            <person name="Jeong J.-H."/>
            <person name="Kim D."/>
            <person name="Kim S."/>
            <person name="Ryu S."/>
            <person name="Song J.Y."/>
            <person name="Lee S.K."/>
        </authorList>
    </citation>
    <scope>NUCLEOTIDE SEQUENCE [LARGE SCALE GENOMIC DNA]</scope>
    <source>
        <tissue evidence="1">Muscle</tissue>
    </source>
</reference>
<dbReference type="EMBL" id="SRLO01000531">
    <property type="protein sequence ID" value="TNN52963.1"/>
    <property type="molecule type" value="Genomic_DNA"/>
</dbReference>
<organism evidence="1 2">
    <name type="scientific">Liparis tanakae</name>
    <name type="common">Tanaka's snailfish</name>
    <dbReference type="NCBI Taxonomy" id="230148"/>
    <lineage>
        <taxon>Eukaryota</taxon>
        <taxon>Metazoa</taxon>
        <taxon>Chordata</taxon>
        <taxon>Craniata</taxon>
        <taxon>Vertebrata</taxon>
        <taxon>Euteleostomi</taxon>
        <taxon>Actinopterygii</taxon>
        <taxon>Neopterygii</taxon>
        <taxon>Teleostei</taxon>
        <taxon>Neoteleostei</taxon>
        <taxon>Acanthomorphata</taxon>
        <taxon>Eupercaria</taxon>
        <taxon>Perciformes</taxon>
        <taxon>Cottioidei</taxon>
        <taxon>Cottales</taxon>
        <taxon>Liparidae</taxon>
        <taxon>Liparis</taxon>
    </lineage>
</organism>
<gene>
    <name evidence="1" type="ORF">EYF80_036828</name>
</gene>
<name>A0A4Z2GJA4_9TELE</name>
<dbReference type="AlphaFoldDB" id="A0A4Z2GJA4"/>
<dbReference type="Proteomes" id="UP000314294">
    <property type="component" value="Unassembled WGS sequence"/>
</dbReference>
<accession>A0A4Z2GJA4</accession>
<evidence type="ECO:0000313" key="2">
    <source>
        <dbReference type="Proteomes" id="UP000314294"/>
    </source>
</evidence>
<keyword evidence="2" id="KW-1185">Reference proteome</keyword>
<protein>
    <submittedName>
        <fullName evidence="1">Uncharacterized protein</fullName>
    </submittedName>
</protein>
<sequence length="64" mass="7128">MPNLVICEVRQESLAHTYSSSEEDSSSSFSRITAGIFTGIEDQLPGEIFLAWRVSVSPWHLTLT</sequence>
<evidence type="ECO:0000313" key="1">
    <source>
        <dbReference type="EMBL" id="TNN52963.1"/>
    </source>
</evidence>
<comment type="caution">
    <text evidence="1">The sequence shown here is derived from an EMBL/GenBank/DDBJ whole genome shotgun (WGS) entry which is preliminary data.</text>
</comment>